<keyword evidence="3" id="KW-1185">Reference proteome</keyword>
<reference evidence="2 3" key="1">
    <citation type="submission" date="2024-11" db="EMBL/GenBank/DDBJ databases">
        <title>Chromosome-level genome assembly of the freshwater bivalve Anodonta woodiana.</title>
        <authorList>
            <person name="Chen X."/>
        </authorList>
    </citation>
    <scope>NUCLEOTIDE SEQUENCE [LARGE SCALE GENOMIC DNA]</scope>
    <source>
        <strain evidence="2">MN2024</strain>
        <tissue evidence="2">Gills</tissue>
    </source>
</reference>
<comment type="caution">
    <text evidence="2">The sequence shown here is derived from an EMBL/GenBank/DDBJ whole genome shotgun (WGS) entry which is preliminary data.</text>
</comment>
<feature type="signal peptide" evidence="1">
    <location>
        <begin position="1"/>
        <end position="20"/>
    </location>
</feature>
<proteinExistence type="predicted"/>
<dbReference type="EMBL" id="JBJQND010000009">
    <property type="protein sequence ID" value="KAL3866539.1"/>
    <property type="molecule type" value="Genomic_DNA"/>
</dbReference>
<gene>
    <name evidence="2" type="ORF">ACJMK2_043830</name>
</gene>
<dbReference type="AlphaFoldDB" id="A0ABD3VY40"/>
<feature type="chain" id="PRO_5044893430" evidence="1">
    <location>
        <begin position="21"/>
        <end position="221"/>
    </location>
</feature>
<keyword evidence="1" id="KW-0732">Signal</keyword>
<accession>A0ABD3VY40</accession>
<evidence type="ECO:0000313" key="2">
    <source>
        <dbReference type="EMBL" id="KAL3866539.1"/>
    </source>
</evidence>
<dbReference type="Proteomes" id="UP001634394">
    <property type="component" value="Unassembled WGS sequence"/>
</dbReference>
<organism evidence="2 3">
    <name type="scientific">Sinanodonta woodiana</name>
    <name type="common">Chinese pond mussel</name>
    <name type="synonym">Anodonta woodiana</name>
    <dbReference type="NCBI Taxonomy" id="1069815"/>
    <lineage>
        <taxon>Eukaryota</taxon>
        <taxon>Metazoa</taxon>
        <taxon>Spiralia</taxon>
        <taxon>Lophotrochozoa</taxon>
        <taxon>Mollusca</taxon>
        <taxon>Bivalvia</taxon>
        <taxon>Autobranchia</taxon>
        <taxon>Heteroconchia</taxon>
        <taxon>Palaeoheterodonta</taxon>
        <taxon>Unionida</taxon>
        <taxon>Unionoidea</taxon>
        <taxon>Unionidae</taxon>
        <taxon>Unioninae</taxon>
        <taxon>Sinanodonta</taxon>
    </lineage>
</organism>
<evidence type="ECO:0000256" key="1">
    <source>
        <dbReference type="SAM" id="SignalP"/>
    </source>
</evidence>
<sequence>MKGFISIATVCFLVCVQVSAGFPENFEQEINSMEAEQLLPWEDSDEYADVSDTVSSENDADDITADLDLLEVALKMGTIDDLLLFHQNVKSLFSFKCWNNTCQICCTFICLKITYVLPARKLFQICAMYRSIPIYCKTISAQDFRICMRVPFVSMKSLCGFLEHEDQQWPSLSRSATNGRNVHLYVQKHLRGNTLSRVADVTIRLCKAVKMHCFKRSSAVY</sequence>
<name>A0ABD3VY40_SINWO</name>
<protein>
    <submittedName>
        <fullName evidence="2">Uncharacterized protein</fullName>
    </submittedName>
</protein>
<evidence type="ECO:0000313" key="3">
    <source>
        <dbReference type="Proteomes" id="UP001634394"/>
    </source>
</evidence>